<dbReference type="EMBL" id="JAWZYT010003041">
    <property type="protein sequence ID" value="KAK4300526.1"/>
    <property type="molecule type" value="Genomic_DNA"/>
</dbReference>
<name>A0AAE1P3C9_9EUCA</name>
<evidence type="ECO:0000313" key="10">
    <source>
        <dbReference type="EMBL" id="KAK4300526.1"/>
    </source>
</evidence>
<sequence length="595" mass="67304">MDDPDALKRGAVLAATYDTLLQVGLRVMSFVLNAFIVRHVSAEVFAVMTVRLHLLYAMGLLLSREAFRRAALSSKGSRQIYKLVNLVWIGTLVYVPVGILGWWVWVHVMTSPPQAVTVKYSATVCLILASVGLEVATDVPYILAELQLWSKTKVVIEGLMQLLRSLLTAVFIYVWPYEAVLMYGVSQLCGSLVYCASYYGLFAYVLHNKDATKKLPIQSFRQLFPHRERHKKMPEVDQELGALSWSFFKQGWLKEALTEGELYLMNFFPLISLAQQGVYQIVNNLGSLAVRLVFRSIEAAAYKYFAQMVDRGRPLNEQDQRRISEVVKFFSSLLQSLMCTSIIIVTFGWSYSNLVLRLYGGMQLSQGIGTQLMRAQSFYIVFLAVNGITEAYTFAAMDERQLSRYNYALAVFSVAYIGAALIFTYIFGAVGFILANCSNMGLRITYSLWFIKKQFENSQWQPLASLFIQPRHFMVLGMVWVITAVSEVVLYSWSTVSHVGVGGVCFLVVIYCLRWELKLVIEKVLQLVAKVIASYTLIHKRVSVMNENAVFELIHGFRKLNLFNLDPGLLTGLQNTSPPNYKGLDIGWQPQVEMS</sequence>
<dbReference type="Pfam" id="PF04506">
    <property type="entry name" value="Rft-1"/>
    <property type="match status" value="1"/>
</dbReference>
<feature type="transmembrane region" description="Helical" evidence="9">
    <location>
        <begin position="407"/>
        <end position="427"/>
    </location>
</feature>
<accession>A0AAE1P3C9</accession>
<feature type="transmembrane region" description="Helical" evidence="9">
    <location>
        <begin position="120"/>
        <end position="143"/>
    </location>
</feature>
<keyword evidence="7 9" id="KW-0472">Membrane</keyword>
<comment type="subcellular location">
    <subcellularLocation>
        <location evidence="1 9">Endoplasmic reticulum membrane</location>
        <topology evidence="1 9">Multi-pass membrane protein</topology>
    </subcellularLocation>
</comment>
<feature type="transmembrane region" description="Helical" evidence="9">
    <location>
        <begin position="499"/>
        <end position="517"/>
    </location>
</feature>
<feature type="transmembrane region" description="Helical" evidence="9">
    <location>
        <begin position="372"/>
        <end position="395"/>
    </location>
</feature>
<comment type="pathway">
    <text evidence="2">Protein modification; protein glycosylation.</text>
</comment>
<comment type="function">
    <text evidence="8 9">Intramembrane glycolipid transporter that operates in the biosynthetic pathway of dolichol-linked oligosaccharides, the glycan precursors employed in protein asparagine (N)-glycosylation. The sequential addition of sugars to dolichol pyrophosphate produces dolichol-linked oligosaccharides containing fourteen sugars, including two GlcNAcs, nine mannoses and three glucoses. Once assembled, the oligosaccharide is transferred from the lipid to nascent proteins by oligosaccharyltransferases. The assembly of dolichol-linked oligosaccharides begins on the cytosolic side of the endoplasmic reticulum membrane and finishes in its lumen. RFT1 could mediate the translocation of the cytosolically oriented intermediate DolPP-GlcNAc2Man5, produced by ALG11, into the ER lumen where dolichol-linked oligosaccharides assembly continues. However, the intramembrane lipid transporter activity could not be confirmed in vitro.</text>
</comment>
<keyword evidence="11" id="KW-1185">Reference proteome</keyword>
<keyword evidence="5" id="KW-0256">Endoplasmic reticulum</keyword>
<keyword evidence="6 9" id="KW-1133">Transmembrane helix</keyword>
<evidence type="ECO:0000256" key="1">
    <source>
        <dbReference type="ARBA" id="ARBA00004477"/>
    </source>
</evidence>
<proteinExistence type="inferred from homology"/>
<dbReference type="GO" id="GO:0006488">
    <property type="term" value="P:dolichol-linked oligosaccharide biosynthetic process"/>
    <property type="evidence" value="ECO:0007669"/>
    <property type="project" value="InterPro"/>
</dbReference>
<dbReference type="GO" id="GO:0034203">
    <property type="term" value="P:glycolipid translocation"/>
    <property type="evidence" value="ECO:0007669"/>
    <property type="project" value="TreeGrafter"/>
</dbReference>
<feature type="transmembrane region" description="Helical" evidence="9">
    <location>
        <begin position="83"/>
        <end position="105"/>
    </location>
</feature>
<comment type="caution">
    <text evidence="10">The sequence shown here is derived from an EMBL/GenBank/DDBJ whole genome shotgun (WGS) entry which is preliminary data.</text>
</comment>
<evidence type="ECO:0000256" key="2">
    <source>
        <dbReference type="ARBA" id="ARBA00004922"/>
    </source>
</evidence>
<evidence type="ECO:0000256" key="4">
    <source>
        <dbReference type="ARBA" id="ARBA00022692"/>
    </source>
</evidence>
<evidence type="ECO:0000256" key="3">
    <source>
        <dbReference type="ARBA" id="ARBA00010288"/>
    </source>
</evidence>
<keyword evidence="4 9" id="KW-0812">Transmembrane</keyword>
<feature type="transmembrane region" description="Helical" evidence="9">
    <location>
        <begin position="181"/>
        <end position="206"/>
    </location>
</feature>
<feature type="transmembrane region" description="Helical" evidence="9">
    <location>
        <begin position="329"/>
        <end position="352"/>
    </location>
</feature>
<dbReference type="Proteomes" id="UP001292094">
    <property type="component" value="Unassembled WGS sequence"/>
</dbReference>
<comment type="similarity">
    <text evidence="3 9">Belongs to the RFT1 family.</text>
</comment>
<evidence type="ECO:0000256" key="6">
    <source>
        <dbReference type="ARBA" id="ARBA00022989"/>
    </source>
</evidence>
<protein>
    <recommendedName>
        <fullName evidence="9">Protein RFT1 homolog</fullName>
    </recommendedName>
</protein>
<evidence type="ECO:0000313" key="11">
    <source>
        <dbReference type="Proteomes" id="UP001292094"/>
    </source>
</evidence>
<reference evidence="10" key="1">
    <citation type="submission" date="2023-11" db="EMBL/GenBank/DDBJ databases">
        <title>Genome assemblies of two species of porcelain crab, Petrolisthes cinctipes and Petrolisthes manimaculis (Anomura: Porcellanidae).</title>
        <authorList>
            <person name="Angst P."/>
        </authorList>
    </citation>
    <scope>NUCLEOTIDE SEQUENCE</scope>
    <source>
        <strain evidence="10">PB745_02</strain>
        <tissue evidence="10">Gill</tissue>
    </source>
</reference>
<dbReference type="PANTHER" id="PTHR13117:SF5">
    <property type="entry name" value="PROTEIN RFT1 HOMOLOG"/>
    <property type="match status" value="1"/>
</dbReference>
<evidence type="ECO:0000256" key="8">
    <source>
        <dbReference type="ARBA" id="ARBA00045912"/>
    </source>
</evidence>
<feature type="transmembrane region" description="Helical" evidence="9">
    <location>
        <begin position="42"/>
        <end position="62"/>
    </location>
</feature>
<dbReference type="PANTHER" id="PTHR13117">
    <property type="entry name" value="ENDOPLASMIC RETICULUM MULTISPAN TRANSMEMBRANE PROTEIN-RELATED"/>
    <property type="match status" value="1"/>
</dbReference>
<gene>
    <name evidence="10" type="ORF">Pmani_027275</name>
</gene>
<evidence type="ECO:0000256" key="5">
    <source>
        <dbReference type="ARBA" id="ARBA00022824"/>
    </source>
</evidence>
<dbReference type="GO" id="GO:0005789">
    <property type="term" value="C:endoplasmic reticulum membrane"/>
    <property type="evidence" value="ECO:0007669"/>
    <property type="project" value="UniProtKB-SubCell"/>
</dbReference>
<dbReference type="AlphaFoldDB" id="A0AAE1P3C9"/>
<evidence type="ECO:0000256" key="7">
    <source>
        <dbReference type="ARBA" id="ARBA00023136"/>
    </source>
</evidence>
<dbReference type="InterPro" id="IPR007594">
    <property type="entry name" value="RFT1"/>
</dbReference>
<feature type="transmembrane region" description="Helical" evidence="9">
    <location>
        <begin position="155"/>
        <end position="175"/>
    </location>
</feature>
<organism evidence="10 11">
    <name type="scientific">Petrolisthes manimaculis</name>
    <dbReference type="NCBI Taxonomy" id="1843537"/>
    <lineage>
        <taxon>Eukaryota</taxon>
        <taxon>Metazoa</taxon>
        <taxon>Ecdysozoa</taxon>
        <taxon>Arthropoda</taxon>
        <taxon>Crustacea</taxon>
        <taxon>Multicrustacea</taxon>
        <taxon>Malacostraca</taxon>
        <taxon>Eumalacostraca</taxon>
        <taxon>Eucarida</taxon>
        <taxon>Decapoda</taxon>
        <taxon>Pleocyemata</taxon>
        <taxon>Anomura</taxon>
        <taxon>Galatheoidea</taxon>
        <taxon>Porcellanidae</taxon>
        <taxon>Petrolisthes</taxon>
    </lineage>
</organism>
<evidence type="ECO:0000256" key="9">
    <source>
        <dbReference type="RuleBase" id="RU365067"/>
    </source>
</evidence>
<comment type="caution">
    <text evidence="9">Lacks conserved residue(s) required for the propagation of feature annotation.</text>
</comment>